<protein>
    <recommendedName>
        <fullName evidence="3">VCBS repeat-containing protein</fullName>
    </recommendedName>
</protein>
<sequence length="612" mass="69024">MLLKFNIVKLFVNELLSQDNSPVFSPTLPRGYHFMNLTSLLKLKVKKIMILCSWFLWVASPLFSSDSVASQDQNPIDTVIESIISQLDITNPKDMGQIMKVSPEKIVVNLGQRDKVTPGLTYEVYRETELLKDPIDGTVIGSVPHYLGDIQLTKIFDTLAFAFPVTLFQIPPVAGDLIIRKEPISRLAFYPLQDLTAQNTSFLKIFEEILRYRITQTGRYELVPPQVEENLPRNPQDVAQLLKNGIWHNIDYVIDLSFAATKDIMSWTGHIFSLKNEQIVGVIVSSVPRNHVLDQLLKQSTFTDSDFERKLQQKIVYSVGIPVLAMGVHDVDRDGYDDILFLSRRHIVCQKLFPHREELFRFSLPLPADQILSQRGLLGKLVLHQQSTDNSLACFIKTSDMASGLVYTVTPNGLTPLAPFTGYPLAQVHFLNQTGVLIGLYDDNSKVFQPDLKIYSTRLRKKSREITCLSDKITISANFRDLAGVLGSNKDNYVMLAADYTLFVDNEDYLFQSVPPVGVGSHVFEPDDENAVLIIRSSVQAPGEGDYVELLLLEGENIIQKIWTSPPFTGNIIDTRYSDLNNDGKAELLVVENQQKEALIHIFSHSTVQNHQ</sequence>
<proteinExistence type="predicted"/>
<gene>
    <name evidence="1" type="ORF">ACFL27_14650</name>
</gene>
<evidence type="ECO:0000313" key="2">
    <source>
        <dbReference type="Proteomes" id="UP001594351"/>
    </source>
</evidence>
<dbReference type="SUPFAM" id="SSF69318">
    <property type="entry name" value="Integrin alpha N-terminal domain"/>
    <property type="match status" value="1"/>
</dbReference>
<name>A0ABV6YZ05_UNCC1</name>
<evidence type="ECO:0008006" key="3">
    <source>
        <dbReference type="Google" id="ProtNLM"/>
    </source>
</evidence>
<evidence type="ECO:0000313" key="1">
    <source>
        <dbReference type="EMBL" id="MFC1851434.1"/>
    </source>
</evidence>
<keyword evidence="2" id="KW-1185">Reference proteome</keyword>
<accession>A0ABV6YZ05</accession>
<dbReference type="InterPro" id="IPR028994">
    <property type="entry name" value="Integrin_alpha_N"/>
</dbReference>
<reference evidence="1 2" key="1">
    <citation type="submission" date="2024-09" db="EMBL/GenBank/DDBJ databases">
        <title>Laminarin stimulates single cell rates of sulfate reduction while oxygen inhibits transcriptomic activity in coastal marine sediment.</title>
        <authorList>
            <person name="Lindsay M."/>
            <person name="Orcutt B."/>
            <person name="Emerson D."/>
            <person name="Stepanauskas R."/>
            <person name="D'Angelo T."/>
        </authorList>
    </citation>
    <scope>NUCLEOTIDE SEQUENCE [LARGE SCALE GENOMIC DNA]</scope>
    <source>
        <strain evidence="1">SAG AM-311-K15</strain>
    </source>
</reference>
<comment type="caution">
    <text evidence="1">The sequence shown here is derived from an EMBL/GenBank/DDBJ whole genome shotgun (WGS) entry which is preliminary data.</text>
</comment>
<dbReference type="EMBL" id="JBHPBY010000188">
    <property type="protein sequence ID" value="MFC1851434.1"/>
    <property type="molecule type" value="Genomic_DNA"/>
</dbReference>
<organism evidence="1 2">
    <name type="scientific">candidate division CSSED10-310 bacterium</name>
    <dbReference type="NCBI Taxonomy" id="2855610"/>
    <lineage>
        <taxon>Bacteria</taxon>
        <taxon>Bacteria division CSSED10-310</taxon>
    </lineage>
</organism>
<dbReference type="Proteomes" id="UP001594351">
    <property type="component" value="Unassembled WGS sequence"/>
</dbReference>